<keyword evidence="1 8" id="KW-0436">Ligase</keyword>
<feature type="domain" description="Tyrosine--tRNA ligase SYY-like C-terminal" evidence="10">
    <location>
        <begin position="340"/>
        <end position="419"/>
    </location>
</feature>
<evidence type="ECO:0000259" key="10">
    <source>
        <dbReference type="Pfam" id="PF22421"/>
    </source>
</evidence>
<dbReference type="PATRIC" id="fig|54005.3.peg.614"/>
<dbReference type="GO" id="GO:0005524">
    <property type="term" value="F:ATP binding"/>
    <property type="evidence" value="ECO:0007669"/>
    <property type="project" value="UniProtKB-UniRule"/>
</dbReference>
<dbReference type="Gene3D" id="1.10.240.10">
    <property type="entry name" value="Tyrosyl-Transfer RNA Synthetase"/>
    <property type="match status" value="1"/>
</dbReference>
<dbReference type="PANTHER" id="PTHR11766">
    <property type="entry name" value="TYROSYL-TRNA SYNTHETASE"/>
    <property type="match status" value="1"/>
</dbReference>
<evidence type="ECO:0000256" key="1">
    <source>
        <dbReference type="ARBA" id="ARBA00022598"/>
    </source>
</evidence>
<reference evidence="11 12" key="1">
    <citation type="submission" date="2016-01" db="EMBL/GenBank/DDBJ databases">
        <authorList>
            <person name="Oliw E.H."/>
        </authorList>
    </citation>
    <scope>NUCLEOTIDE SEQUENCE [LARGE SCALE GENOMIC DNA]</scope>
    <source>
        <strain evidence="11 12">CMW7756A</strain>
    </source>
</reference>
<dbReference type="InterPro" id="IPR014729">
    <property type="entry name" value="Rossmann-like_a/b/a_fold"/>
</dbReference>
<feature type="binding site" evidence="8">
    <location>
        <position position="188"/>
    </location>
    <ligand>
        <name>L-tyrosine</name>
        <dbReference type="ChEBI" id="CHEBI:58315"/>
    </ligand>
</feature>
<feature type="binding site" evidence="8">
    <location>
        <position position="51"/>
    </location>
    <ligand>
        <name>L-tyrosine</name>
        <dbReference type="ChEBI" id="CHEBI:58315"/>
    </ligand>
</feature>
<evidence type="ECO:0000313" key="12">
    <source>
        <dbReference type="Proteomes" id="UP000070174"/>
    </source>
</evidence>
<keyword evidence="2 8" id="KW-0547">Nucleotide-binding</keyword>
<evidence type="ECO:0000256" key="7">
    <source>
        <dbReference type="ARBA" id="ARBA00048248"/>
    </source>
</evidence>
<evidence type="ECO:0000256" key="5">
    <source>
        <dbReference type="ARBA" id="ARBA00022917"/>
    </source>
</evidence>
<name>A0A133PQV5_9FIRM</name>
<sequence length="424" mass="48334">MRPFVHGALFIFLEEFMENVFDILSERGYLDQCTYEDELREMLGKESVPFYIGFDATADSLTLGHFIQIRVMQHMQNAGHVPIALLGGGTTTIGDPSGKSDMRSLMNRETIDYNAKRFKEQISSFLDFSDGKGYIENNADWLTKLNFLDFVREIGIHFSVNRMLQFDCYKNRMEQGLTFFEFSYMLMQSYDYLYLYRKHGCKLEVGGSDQWSNILGGYELVRKLEGDKVYAMTFKLLTTAAGIKMGKTMAGAIWLDPEKTTPYEMFQYLRNCDDRDVIKFMKLLTMLPLDKIAEYEKLEGAEINKAKEVLAYEVVKDVHGEEAAKAALDASHSLFGGDKASEDIPATEFEAAKFDEPVGILNLMTELGLIKTNSEGRRLITQGGVSIDDEKITDPKLEITKDNFKDGEIIIRKGKKVYHKVIIK</sequence>
<dbReference type="InterPro" id="IPR002305">
    <property type="entry name" value="aa-tRNA-synth_Ic"/>
</dbReference>
<comment type="subunit">
    <text evidence="8">Homodimer.</text>
</comment>
<feature type="short sequence motif" description="'HIGH' region" evidence="8">
    <location>
        <begin position="56"/>
        <end position="65"/>
    </location>
</feature>
<dbReference type="CDD" id="cd00805">
    <property type="entry name" value="TyrRS_core"/>
    <property type="match status" value="1"/>
</dbReference>
<dbReference type="Gene3D" id="3.10.290.10">
    <property type="entry name" value="RNA-binding S4 domain"/>
    <property type="match status" value="1"/>
</dbReference>
<evidence type="ECO:0000256" key="9">
    <source>
        <dbReference type="PROSITE-ProRule" id="PRU00182"/>
    </source>
</evidence>
<dbReference type="Gene3D" id="3.40.50.620">
    <property type="entry name" value="HUPs"/>
    <property type="match status" value="1"/>
</dbReference>
<dbReference type="EC" id="6.1.1.1" evidence="8"/>
<feature type="binding site" evidence="8">
    <location>
        <position position="184"/>
    </location>
    <ligand>
        <name>L-tyrosine</name>
        <dbReference type="ChEBI" id="CHEBI:58315"/>
    </ligand>
</feature>
<accession>A0A133PQV5</accession>
<dbReference type="InterPro" id="IPR036986">
    <property type="entry name" value="S4_RNA-bd_sf"/>
</dbReference>
<dbReference type="AlphaFoldDB" id="A0A133PQV5"/>
<dbReference type="FunFam" id="1.10.240.10:FF:000001">
    <property type="entry name" value="Tyrosine--tRNA ligase"/>
    <property type="match status" value="1"/>
</dbReference>
<gene>
    <name evidence="8" type="primary">tyrS</name>
    <name evidence="11" type="ORF">HMPREF3229_00623</name>
</gene>
<organism evidence="11">
    <name type="scientific">Peptoniphilus harei</name>
    <dbReference type="NCBI Taxonomy" id="54005"/>
    <lineage>
        <taxon>Bacteria</taxon>
        <taxon>Bacillati</taxon>
        <taxon>Bacillota</taxon>
        <taxon>Tissierellia</taxon>
        <taxon>Tissierellales</taxon>
        <taxon>Peptoniphilaceae</taxon>
        <taxon>Peptoniphilus</taxon>
    </lineage>
</organism>
<evidence type="ECO:0000256" key="2">
    <source>
        <dbReference type="ARBA" id="ARBA00022741"/>
    </source>
</evidence>
<dbReference type="InterPro" id="IPR002307">
    <property type="entry name" value="Tyr-tRNA-ligase"/>
</dbReference>
<protein>
    <recommendedName>
        <fullName evidence="8">Tyrosine--tRNA ligase</fullName>
        <ecNumber evidence="8">6.1.1.1</ecNumber>
    </recommendedName>
    <alternativeName>
        <fullName evidence="8">Tyrosyl-tRNA synthetase</fullName>
        <shortName evidence="8">TyrRS</shortName>
    </alternativeName>
</protein>
<dbReference type="HAMAP" id="MF_02006">
    <property type="entry name" value="Tyr_tRNA_synth_type1"/>
    <property type="match status" value="1"/>
</dbReference>
<evidence type="ECO:0000256" key="8">
    <source>
        <dbReference type="HAMAP-Rule" id="MF_02006"/>
    </source>
</evidence>
<feature type="binding site" evidence="8">
    <location>
        <position position="247"/>
    </location>
    <ligand>
        <name>ATP</name>
        <dbReference type="ChEBI" id="CHEBI:30616"/>
    </ligand>
</feature>
<dbReference type="GO" id="GO:0004831">
    <property type="term" value="F:tyrosine-tRNA ligase activity"/>
    <property type="evidence" value="ECO:0007669"/>
    <property type="project" value="UniProtKB-UniRule"/>
</dbReference>
<dbReference type="PRINTS" id="PR01040">
    <property type="entry name" value="TRNASYNTHTYR"/>
</dbReference>
<feature type="short sequence motif" description="'KMSKS' region" evidence="8">
    <location>
        <begin position="244"/>
        <end position="248"/>
    </location>
</feature>
<comment type="function">
    <text evidence="8">Catalyzes the attachment of tyrosine to tRNA(Tyr) in a two-step reaction: tyrosine is first activated by ATP to form Tyr-AMP and then transferred to the acceptor end of tRNA(Tyr).</text>
</comment>
<dbReference type="PANTHER" id="PTHR11766:SF0">
    <property type="entry name" value="TYROSINE--TRNA LIGASE, MITOCHONDRIAL"/>
    <property type="match status" value="1"/>
</dbReference>
<comment type="caution">
    <text evidence="11">The sequence shown here is derived from an EMBL/GenBank/DDBJ whole genome shotgun (WGS) entry which is preliminary data.</text>
</comment>
<dbReference type="GO" id="GO:0005829">
    <property type="term" value="C:cytosol"/>
    <property type="evidence" value="ECO:0007669"/>
    <property type="project" value="TreeGrafter"/>
</dbReference>
<dbReference type="Pfam" id="PF22421">
    <property type="entry name" value="SYY_C-terminal"/>
    <property type="match status" value="1"/>
</dbReference>
<evidence type="ECO:0000313" key="11">
    <source>
        <dbReference type="EMBL" id="KXA31025.1"/>
    </source>
</evidence>
<dbReference type="GO" id="GO:0006437">
    <property type="term" value="P:tyrosyl-tRNA aminoacylation"/>
    <property type="evidence" value="ECO:0007669"/>
    <property type="project" value="UniProtKB-UniRule"/>
</dbReference>
<comment type="similarity">
    <text evidence="8">Belongs to the class-I aminoacyl-tRNA synthetase family. TyrS type 1 subfamily.</text>
</comment>
<comment type="catalytic activity">
    <reaction evidence="7 8">
        <text>tRNA(Tyr) + L-tyrosine + ATP = L-tyrosyl-tRNA(Tyr) + AMP + diphosphate + H(+)</text>
        <dbReference type="Rhea" id="RHEA:10220"/>
        <dbReference type="Rhea" id="RHEA-COMP:9706"/>
        <dbReference type="Rhea" id="RHEA-COMP:9707"/>
        <dbReference type="ChEBI" id="CHEBI:15378"/>
        <dbReference type="ChEBI" id="CHEBI:30616"/>
        <dbReference type="ChEBI" id="CHEBI:33019"/>
        <dbReference type="ChEBI" id="CHEBI:58315"/>
        <dbReference type="ChEBI" id="CHEBI:78442"/>
        <dbReference type="ChEBI" id="CHEBI:78536"/>
        <dbReference type="ChEBI" id="CHEBI:456215"/>
        <dbReference type="EC" id="6.1.1.1"/>
    </reaction>
</comment>
<dbReference type="EMBL" id="LRQE01000021">
    <property type="protein sequence ID" value="KXA31025.1"/>
    <property type="molecule type" value="Genomic_DNA"/>
</dbReference>
<dbReference type="InterPro" id="IPR024088">
    <property type="entry name" value="Tyr-tRNA-ligase_bac-type"/>
</dbReference>
<dbReference type="PROSITE" id="PS50889">
    <property type="entry name" value="S4"/>
    <property type="match status" value="1"/>
</dbReference>
<keyword evidence="4 9" id="KW-0694">RNA-binding</keyword>
<keyword evidence="6 8" id="KW-0030">Aminoacyl-tRNA synthetase</keyword>
<dbReference type="CDD" id="cd00165">
    <property type="entry name" value="S4"/>
    <property type="match status" value="1"/>
</dbReference>
<dbReference type="GO" id="GO:0003723">
    <property type="term" value="F:RNA binding"/>
    <property type="evidence" value="ECO:0007669"/>
    <property type="project" value="UniProtKB-KW"/>
</dbReference>
<proteinExistence type="inferred from homology"/>
<dbReference type="SUPFAM" id="SSF55174">
    <property type="entry name" value="Alpha-L RNA-binding motif"/>
    <property type="match status" value="1"/>
</dbReference>
<dbReference type="Proteomes" id="UP000070174">
    <property type="component" value="Unassembled WGS sequence"/>
</dbReference>
<keyword evidence="8" id="KW-0963">Cytoplasm</keyword>
<evidence type="ECO:0000256" key="3">
    <source>
        <dbReference type="ARBA" id="ARBA00022840"/>
    </source>
</evidence>
<evidence type="ECO:0000256" key="4">
    <source>
        <dbReference type="ARBA" id="ARBA00022884"/>
    </source>
</evidence>
<evidence type="ECO:0000256" key="6">
    <source>
        <dbReference type="ARBA" id="ARBA00023146"/>
    </source>
</evidence>
<dbReference type="InterPro" id="IPR054608">
    <property type="entry name" value="SYY-like_C"/>
</dbReference>
<comment type="subcellular location">
    <subcellularLocation>
        <location evidence="8">Cytoplasm</location>
    </subcellularLocation>
</comment>
<keyword evidence="5 8" id="KW-0648">Protein biosynthesis</keyword>
<dbReference type="NCBIfam" id="TIGR00234">
    <property type="entry name" value="tyrS"/>
    <property type="match status" value="1"/>
</dbReference>
<dbReference type="Pfam" id="PF00579">
    <property type="entry name" value="tRNA-synt_1b"/>
    <property type="match status" value="1"/>
</dbReference>
<dbReference type="InterPro" id="IPR024107">
    <property type="entry name" value="Tyr-tRNA-ligase_bac_1"/>
</dbReference>
<keyword evidence="3 8" id="KW-0067">ATP-binding</keyword>
<dbReference type="SUPFAM" id="SSF52374">
    <property type="entry name" value="Nucleotidylyl transferase"/>
    <property type="match status" value="1"/>
</dbReference>